<comment type="caution">
    <text evidence="1">The sequence shown here is derived from an EMBL/GenBank/DDBJ whole genome shotgun (WGS) entry which is preliminary data.</text>
</comment>
<gene>
    <name evidence="1" type="ORF">S03H2_35670</name>
</gene>
<organism evidence="1">
    <name type="scientific">marine sediment metagenome</name>
    <dbReference type="NCBI Taxonomy" id="412755"/>
    <lineage>
        <taxon>unclassified sequences</taxon>
        <taxon>metagenomes</taxon>
        <taxon>ecological metagenomes</taxon>
    </lineage>
</organism>
<evidence type="ECO:0008006" key="2">
    <source>
        <dbReference type="Google" id="ProtNLM"/>
    </source>
</evidence>
<evidence type="ECO:0000313" key="1">
    <source>
        <dbReference type="EMBL" id="GAH49905.1"/>
    </source>
</evidence>
<dbReference type="EMBL" id="BARU01021839">
    <property type="protein sequence ID" value="GAH49905.1"/>
    <property type="molecule type" value="Genomic_DNA"/>
</dbReference>
<sequence>MIKPSVKVVFYEGIEELFISLSNEDPLKKGIIEAIQEIKKDCQAGEHISPKSNLAKNCLKKYGAKNIRVFDLPQFYRLIYSIAPNEIEIISVILDWPNHKRYDQLCKKKN</sequence>
<reference evidence="1" key="1">
    <citation type="journal article" date="2014" name="Front. Microbiol.">
        <title>High frequency of phylogenetically diverse reductive dehalogenase-homologous genes in deep subseafloor sedimentary metagenomes.</title>
        <authorList>
            <person name="Kawai M."/>
            <person name="Futagami T."/>
            <person name="Toyoda A."/>
            <person name="Takaki Y."/>
            <person name="Nishi S."/>
            <person name="Hori S."/>
            <person name="Arai W."/>
            <person name="Tsubouchi T."/>
            <person name="Morono Y."/>
            <person name="Uchiyama I."/>
            <person name="Ito T."/>
            <person name="Fujiyama A."/>
            <person name="Inagaki F."/>
            <person name="Takami H."/>
        </authorList>
    </citation>
    <scope>NUCLEOTIDE SEQUENCE</scope>
    <source>
        <strain evidence="1">Expedition CK06-06</strain>
    </source>
</reference>
<name>X1GYG4_9ZZZZ</name>
<protein>
    <recommendedName>
        <fullName evidence="2">Plasmid stabilization system protein</fullName>
    </recommendedName>
</protein>
<accession>X1GYG4</accession>
<dbReference type="AlphaFoldDB" id="X1GYG4"/>
<proteinExistence type="predicted"/>